<feature type="domain" description="Large polyvalent protein-associated" evidence="3">
    <location>
        <begin position="1087"/>
        <end position="1228"/>
    </location>
</feature>
<feature type="compositionally biased region" description="Basic and acidic residues" evidence="1">
    <location>
        <begin position="1203"/>
        <end position="1220"/>
    </location>
</feature>
<evidence type="ECO:0000259" key="2">
    <source>
        <dbReference type="Pfam" id="PF18796"/>
    </source>
</evidence>
<feature type="region of interest" description="Disordered" evidence="1">
    <location>
        <begin position="555"/>
        <end position="590"/>
    </location>
</feature>
<evidence type="ECO:0000259" key="3">
    <source>
        <dbReference type="Pfam" id="PF18799"/>
    </source>
</evidence>
<feature type="region of interest" description="Disordered" evidence="1">
    <location>
        <begin position="715"/>
        <end position="757"/>
    </location>
</feature>
<feature type="region of interest" description="Disordered" evidence="1">
    <location>
        <begin position="42"/>
        <end position="64"/>
    </location>
</feature>
<feature type="domain" description="Large polyvalent protein associated" evidence="4">
    <location>
        <begin position="2247"/>
        <end position="2433"/>
    </location>
</feature>
<keyword evidence="6" id="KW-1185">Reference proteome</keyword>
<feature type="compositionally biased region" description="Low complexity" evidence="1">
    <location>
        <begin position="878"/>
        <end position="899"/>
    </location>
</feature>
<sequence length="2553" mass="279963">MALIDDIRRRNPSLQNRSDEEIKSLIRPSPEFQYFSDEEFDAYVSGNDSGQPGAGQPDQGEPGFMAGLSAGIDQLQGMGGGLMMAAGEATESQGLLDAGREVYQRNMDEAAENDLGYGFTDIRGPGDAFRWARYTAGNLLPMMAASVAGGGAGGLAARGLAGAAAKQAAARIGQAAGAAGASVGMETGALMGETEDLDVSLAHGALAGSLDAITPVRLLRRAGAHELADKAANEISDSVLRDLRRQAGRSTLGSARSGSLTNLIGEASTEGLQGLIGQHANYWVENNGESLLGNLSEVDMKALVDEAAAGGLMGGLAGAPAGLGERRQARTQVSRIEAARQQAEAQGGDALDQAMAGQQAETVAQQEEAERPSVDPRAAAEVGNRVQLAMGDLDDLQSMARGSSYQGQTRLRNISRMIDRAEQALDAGNIAQAERMVNRAEQIGANLRDALRREGTDERPAHREGELVGEEEGRQGPAGLLGQDGRRLPAGDPETIFAAGPTADTTQYDPQARNVRRDEGLAAQRQGAERLREQQANARPQIADQGIVYGDGPTAGNANTGLDQPFADPRFAPDAETQAQGQPDSLRGQPIDSEWTAFAPESGTRGVPRAEMPQVKAENRGALANFLSARGIQSREETVPAGQLKPTQAEFSEARVQAAKDREGGDRAILISSDGHVVDGHHQWMAAADQGESVRAIRLDAPIGEVLAEVRDLPSAEADAGSARQQTQPQDDGLQRRTNGQPFASRRSALASGYARRAKRQGRRYDAVEVDGGFALQIEGDQAQAGRERDTMLGIMRDIGREMPGRDYSVAIQQGNAGQRMRSALGGSRNITEARRAIGVTNNDLRAAFEEGRQEAEQAQQPEAEPQPTQDKSSPAEPARQAEPATTQQQEQPSEAPTENADAPPSPDNEGGQDTPPEPNADAQASEPQPRRQADRIDDFGERIEGARKDQVNRVVAGLDTEVTADTTLGEAFPAPNYSKLIEEGVDPRAAAFVAVMRNGVPAKPRKAFKLKRWMQDLEQAQTLARDILSGDIDFERMLAKAQEGDGRYRAVEGALHTAELIAPFKPSLYAKAAKWKVEAGGGYSIFNGERISPNQTVYELRDDRGRHTGVWSTDFDTMRENAANAIANGVMKTEGKPKSRQTQIDVYRDTRTGDRFLAFKAGSRVIRLRAGFGSVAEAVDYLETNRDALQQQIDALRRGPQMRRDSNRPRGGEDRREGDVSPEQFSEVFGFRGVQFGNYVEGARRQQDLNSAYDALMDLASVLGVPPRAMSLDGTLGLAFGARGKGGRRAALAHYEPGQVVINLTKNGGPGSLAHEWFHALDNFIPDGQGSRRYQSDLVTDGPARAELADRWREMRQALKDSGFEARSRELDAPRSKPYFGTPIEMAARAFERHVRDRLDADGVRNDYLVNIDDEGGAYPTDAEMASIAPAFDRLIGTMEHRKTGRGVELYSLNPSSEALRPAPRAEDVATAIKAHPELADARVLQSAQELPPSALVGMALRDINPADVRGMYIGGDLYVIADNLESAQEGLEVAVHEAVGHKGMRAVLGEDLERVMLDLYRSLPNSKEGRAALAEVRRDYPFLDPSKREDRVTIGEEMVAHLLEKGIRPKAWQRAVAKIRELLRRVFPSIAWTYTDVLALGERSRDYLRRQQAERQGEDIQLYSLRGKQRSPVSEQFDDLSDAQRAFMAKFGPRTPPQKAVDWVREKWDRAGLKIRQGMVDRVAALKEMDERLYGESALGENIQRSSWVLARMSNAANGALHAMLHNGRIRLDPKEKVIQLQDDGSTGLGSVLGRLGSAAEIERFMMWIAANRSDKLKGEGREFLFSEDEIAAGKKLDQGRLEDGSDRAARYQEVFRDFQQYRDDVLAVAEQSGIISADQRAMWRDEFYVPFYRLSEEKGEPTGQMATSGLSRQQAYKRLKGGTQNINDLLQNTMMNFHHLLDASLKNQAAVQAVENAQRLGLAEQVPETGRDTSKSTFVMEGGKKAYYQIDDPLVFEALTSLAHPGMNSAMMKVMRGFKRVFTNLTTTTPQFMVANLIRDSLQATATNDVSKNAFKNVIGGARSWQDERTRAQMMASGAAFNFGHLYQNNPDELRAQLTRDMRNAQIVDGPYAIPDVLRRGWAWWNDVNNTAENVNRAAIYAQNREGGELRAAFESRDLIDFSAHGAWPAVRILIDIVPFLNARIQGLDKIYRSGFKPGVNVLGEVFGKGQANTTDKQAAARFWTVAGALTMATVALYLHNQDDEEYQKLEDWQKDTYWFFRAGDNAFFIPKPFEVGAIATMAERVTQQFVDDEATGKLFRQRMMHMMTDTFSFSPVPQMMQPALDVYANYDAFTGRPIESMGMDRLSPELRKRSSTSKAAEWISEGLNATVGAIGSSDTNPLALSPVQVDHLIGGYLGQVGTWVAGIGDVGWRAATGNDAPASRWHEFQPVRRFYRDLGEEDRYTRYGTVFYEGLREAGRAYADVKELREMGRLAEAAEVAESRRDMLALRTPLNRAQRRLNTVNKRIDMIRRSNLDGEIKRQRIDRLRAIKNQIQRALGERVLEARAG</sequence>
<dbReference type="EMBL" id="JARWAK010000013">
    <property type="protein sequence ID" value="MDR5867916.1"/>
    <property type="molecule type" value="Genomic_DNA"/>
</dbReference>
<feature type="compositionally biased region" description="Low complexity" evidence="1">
    <location>
        <begin position="343"/>
        <end position="366"/>
    </location>
</feature>
<reference evidence="5 6" key="1">
    <citation type="submission" date="2023-04" db="EMBL/GenBank/DDBJ databases">
        <title>A long-awaited taxogenomic arrangement of the family Halomonadaceae.</title>
        <authorList>
            <person name="De La Haba R."/>
            <person name="Chuvochina M."/>
            <person name="Wittouck S."/>
            <person name="Arahal D.R."/>
            <person name="Sanchez-Porro C."/>
            <person name="Hugenholtz P."/>
            <person name="Ventosa A."/>
        </authorList>
    </citation>
    <scope>NUCLEOTIDE SEQUENCE [LARGE SCALE GENOMIC DNA]</scope>
    <source>
        <strain evidence="5 6">DSM 23530</strain>
    </source>
</reference>
<name>A0ABU1G5D6_9GAMM</name>
<proteinExistence type="predicted"/>
<feature type="domain" description="Large polyvalent protein-associated" evidence="2">
    <location>
        <begin position="1373"/>
        <end position="1442"/>
    </location>
</feature>
<dbReference type="Pfam" id="PF18796">
    <property type="entry name" value="LPD1"/>
    <property type="match status" value="1"/>
</dbReference>
<evidence type="ECO:0000313" key="5">
    <source>
        <dbReference type="EMBL" id="MDR5867916.1"/>
    </source>
</evidence>
<feature type="region of interest" description="Disordered" evidence="1">
    <location>
        <begin position="1197"/>
        <end position="1223"/>
    </location>
</feature>
<gene>
    <name evidence="5" type="ORF">QC818_14080</name>
</gene>
<feature type="compositionally biased region" description="Polar residues" evidence="1">
    <location>
        <begin position="723"/>
        <end position="742"/>
    </location>
</feature>
<evidence type="ECO:0000259" key="4">
    <source>
        <dbReference type="Pfam" id="PF18857"/>
    </source>
</evidence>
<evidence type="ECO:0000256" key="1">
    <source>
        <dbReference type="SAM" id="MobiDB-lite"/>
    </source>
</evidence>
<organism evidence="5 6">
    <name type="scientific">Halomonas koreensis</name>
    <dbReference type="NCBI Taxonomy" id="245385"/>
    <lineage>
        <taxon>Bacteria</taxon>
        <taxon>Pseudomonadati</taxon>
        <taxon>Pseudomonadota</taxon>
        <taxon>Gammaproteobacteria</taxon>
        <taxon>Oceanospirillales</taxon>
        <taxon>Halomonadaceae</taxon>
        <taxon>Halomonas</taxon>
    </lineage>
</organism>
<dbReference type="RefSeq" id="WP_309653497.1">
    <property type="nucleotide sequence ID" value="NZ_JARWAK010000013.1"/>
</dbReference>
<dbReference type="InterPro" id="IPR040651">
    <property type="entry name" value="LPD5"/>
</dbReference>
<feature type="region of interest" description="Disordered" evidence="1">
    <location>
        <begin position="851"/>
        <end position="934"/>
    </location>
</feature>
<feature type="compositionally biased region" description="Low complexity" evidence="1">
    <location>
        <begin position="857"/>
        <end position="870"/>
    </location>
</feature>
<feature type="region of interest" description="Disordered" evidence="1">
    <location>
        <begin position="1"/>
        <end position="25"/>
    </location>
</feature>
<dbReference type="InterPro" id="IPR040561">
    <property type="entry name" value="LPD38"/>
</dbReference>
<feature type="compositionally biased region" description="Basic and acidic residues" evidence="1">
    <location>
        <begin position="450"/>
        <end position="474"/>
    </location>
</feature>
<dbReference type="InterPro" id="IPR041047">
    <property type="entry name" value="LPD1"/>
</dbReference>
<accession>A0ABU1G5D6</accession>
<protein>
    <submittedName>
        <fullName evidence="5">LPD5 domain-containing protein</fullName>
    </submittedName>
</protein>
<dbReference type="Pfam" id="PF18799">
    <property type="entry name" value="LPD5"/>
    <property type="match status" value="1"/>
</dbReference>
<evidence type="ECO:0000313" key="6">
    <source>
        <dbReference type="Proteomes" id="UP001264519"/>
    </source>
</evidence>
<feature type="region of interest" description="Disordered" evidence="1">
    <location>
        <begin position="343"/>
        <end position="379"/>
    </location>
</feature>
<dbReference type="Pfam" id="PF18857">
    <property type="entry name" value="LPD38"/>
    <property type="match status" value="1"/>
</dbReference>
<dbReference type="Proteomes" id="UP001264519">
    <property type="component" value="Unassembled WGS sequence"/>
</dbReference>
<comment type="caution">
    <text evidence="5">The sequence shown here is derived from an EMBL/GenBank/DDBJ whole genome shotgun (WGS) entry which is preliminary data.</text>
</comment>
<feature type="region of interest" description="Disordered" evidence="1">
    <location>
        <begin position="450"/>
        <end position="490"/>
    </location>
</feature>